<gene>
    <name evidence="2" type="ORF">RRG08_065214</name>
</gene>
<evidence type="ECO:0000256" key="1">
    <source>
        <dbReference type="SAM" id="MobiDB-lite"/>
    </source>
</evidence>
<dbReference type="AlphaFoldDB" id="A0AAE0YHY3"/>
<evidence type="ECO:0000313" key="3">
    <source>
        <dbReference type="Proteomes" id="UP001283361"/>
    </source>
</evidence>
<reference evidence="2" key="1">
    <citation type="journal article" date="2023" name="G3 (Bethesda)">
        <title>A reference genome for the long-term kleptoplast-retaining sea slug Elysia crispata morphotype clarki.</title>
        <authorList>
            <person name="Eastman K.E."/>
            <person name="Pendleton A.L."/>
            <person name="Shaikh M.A."/>
            <person name="Suttiyut T."/>
            <person name="Ogas R."/>
            <person name="Tomko P."/>
            <person name="Gavelis G."/>
            <person name="Widhalm J.R."/>
            <person name="Wisecaver J.H."/>
        </authorList>
    </citation>
    <scope>NUCLEOTIDE SEQUENCE</scope>
    <source>
        <strain evidence="2">ECLA1</strain>
    </source>
</reference>
<feature type="region of interest" description="Disordered" evidence="1">
    <location>
        <begin position="19"/>
        <end position="49"/>
    </location>
</feature>
<organism evidence="2 3">
    <name type="scientific">Elysia crispata</name>
    <name type="common">lettuce slug</name>
    <dbReference type="NCBI Taxonomy" id="231223"/>
    <lineage>
        <taxon>Eukaryota</taxon>
        <taxon>Metazoa</taxon>
        <taxon>Spiralia</taxon>
        <taxon>Lophotrochozoa</taxon>
        <taxon>Mollusca</taxon>
        <taxon>Gastropoda</taxon>
        <taxon>Heterobranchia</taxon>
        <taxon>Euthyneura</taxon>
        <taxon>Panpulmonata</taxon>
        <taxon>Sacoglossa</taxon>
        <taxon>Placobranchoidea</taxon>
        <taxon>Plakobranchidae</taxon>
        <taxon>Elysia</taxon>
    </lineage>
</organism>
<sequence>MERKCLAIIYVQRRADSTHHRKAAMNAGRKWTSPASPPPPPCSGALRPTAQTRSPVLITGLGVDVLYCPPQLAQDKHAVGAVPWQRFVS</sequence>
<protein>
    <submittedName>
        <fullName evidence="2">Uncharacterized protein</fullName>
    </submittedName>
</protein>
<dbReference type="Proteomes" id="UP001283361">
    <property type="component" value="Unassembled WGS sequence"/>
</dbReference>
<dbReference type="EMBL" id="JAWDGP010006169">
    <property type="protein sequence ID" value="KAK3746048.1"/>
    <property type="molecule type" value="Genomic_DNA"/>
</dbReference>
<comment type="caution">
    <text evidence="2">The sequence shown here is derived from an EMBL/GenBank/DDBJ whole genome shotgun (WGS) entry which is preliminary data.</text>
</comment>
<name>A0AAE0YHY3_9GAST</name>
<accession>A0AAE0YHY3</accession>
<evidence type="ECO:0000313" key="2">
    <source>
        <dbReference type="EMBL" id="KAK3746048.1"/>
    </source>
</evidence>
<keyword evidence="3" id="KW-1185">Reference proteome</keyword>
<proteinExistence type="predicted"/>